<reference evidence="4" key="1">
    <citation type="submission" date="2016-06" db="UniProtKB">
        <authorList>
            <consortium name="WormBaseParasite"/>
        </authorList>
    </citation>
    <scope>IDENTIFICATION</scope>
</reference>
<dbReference type="Proteomes" id="UP000272942">
    <property type="component" value="Unassembled WGS sequence"/>
</dbReference>
<dbReference type="WBParaSite" id="ECPE_0001365901-mRNA-1">
    <property type="protein sequence ID" value="ECPE_0001365901-mRNA-1"/>
    <property type="gene ID" value="ECPE_0001365901"/>
</dbReference>
<evidence type="ECO:0000313" key="4">
    <source>
        <dbReference type="WBParaSite" id="ECPE_0001365901-mRNA-1"/>
    </source>
</evidence>
<dbReference type="OrthoDB" id="6262499at2759"/>
<feature type="region of interest" description="Disordered" evidence="1">
    <location>
        <begin position="40"/>
        <end position="66"/>
    </location>
</feature>
<gene>
    <name evidence="2" type="ORF">ECPE_LOCUS13619</name>
</gene>
<dbReference type="EMBL" id="UZAN01055544">
    <property type="protein sequence ID" value="VDP90891.1"/>
    <property type="molecule type" value="Genomic_DNA"/>
</dbReference>
<accession>A0A183B334</accession>
<evidence type="ECO:0000313" key="2">
    <source>
        <dbReference type="EMBL" id="VDP90891.1"/>
    </source>
</evidence>
<evidence type="ECO:0000313" key="3">
    <source>
        <dbReference type="Proteomes" id="UP000272942"/>
    </source>
</evidence>
<name>A0A183B334_9TREM</name>
<organism evidence="4">
    <name type="scientific">Echinostoma caproni</name>
    <dbReference type="NCBI Taxonomy" id="27848"/>
    <lineage>
        <taxon>Eukaryota</taxon>
        <taxon>Metazoa</taxon>
        <taxon>Spiralia</taxon>
        <taxon>Lophotrochozoa</taxon>
        <taxon>Platyhelminthes</taxon>
        <taxon>Trematoda</taxon>
        <taxon>Digenea</taxon>
        <taxon>Plagiorchiida</taxon>
        <taxon>Echinostomata</taxon>
        <taxon>Echinostomatoidea</taxon>
        <taxon>Echinostomatidae</taxon>
        <taxon>Echinostoma</taxon>
    </lineage>
</organism>
<dbReference type="AlphaFoldDB" id="A0A183B334"/>
<evidence type="ECO:0000256" key="1">
    <source>
        <dbReference type="SAM" id="MobiDB-lite"/>
    </source>
</evidence>
<reference evidence="2 3" key="2">
    <citation type="submission" date="2018-11" db="EMBL/GenBank/DDBJ databases">
        <authorList>
            <consortium name="Pathogen Informatics"/>
        </authorList>
    </citation>
    <scope>NUCLEOTIDE SEQUENCE [LARGE SCALE GENOMIC DNA]</scope>
    <source>
        <strain evidence="2 3">Egypt</strain>
    </source>
</reference>
<protein>
    <submittedName>
        <fullName evidence="4">Myosin motor domain-containing protein</fullName>
    </submittedName>
</protein>
<proteinExistence type="predicted"/>
<sequence length="66" mass="7262">MSAIGEIILKPPYDNAYDVLKAASLQFYTPNEERLHQLLTRHPFGDSAKQASGTSTHVGPPSKRPL</sequence>
<keyword evidence="3" id="KW-1185">Reference proteome</keyword>